<accession>A0ACB6RQB4</accession>
<gene>
    <name evidence="1" type="ORF">BU25DRAFT_450799</name>
</gene>
<organism evidence="1 2">
    <name type="scientific">Macroventuria anomochaeta</name>
    <dbReference type="NCBI Taxonomy" id="301207"/>
    <lineage>
        <taxon>Eukaryota</taxon>
        <taxon>Fungi</taxon>
        <taxon>Dikarya</taxon>
        <taxon>Ascomycota</taxon>
        <taxon>Pezizomycotina</taxon>
        <taxon>Dothideomycetes</taxon>
        <taxon>Pleosporomycetidae</taxon>
        <taxon>Pleosporales</taxon>
        <taxon>Pleosporineae</taxon>
        <taxon>Didymellaceae</taxon>
        <taxon>Macroventuria</taxon>
    </lineage>
</organism>
<name>A0ACB6RQB4_9PLEO</name>
<comment type="caution">
    <text evidence="1">The sequence shown here is derived from an EMBL/GenBank/DDBJ whole genome shotgun (WGS) entry which is preliminary data.</text>
</comment>
<proteinExistence type="predicted"/>
<keyword evidence="2" id="KW-1185">Reference proteome</keyword>
<dbReference type="EMBL" id="MU006732">
    <property type="protein sequence ID" value="KAF2624101.1"/>
    <property type="molecule type" value="Genomic_DNA"/>
</dbReference>
<evidence type="ECO:0000313" key="1">
    <source>
        <dbReference type="EMBL" id="KAF2624101.1"/>
    </source>
</evidence>
<protein>
    <submittedName>
        <fullName evidence="1">Uncharacterized protein</fullName>
    </submittedName>
</protein>
<dbReference type="Proteomes" id="UP000799754">
    <property type="component" value="Unassembled WGS sequence"/>
</dbReference>
<evidence type="ECO:0000313" key="2">
    <source>
        <dbReference type="Proteomes" id="UP000799754"/>
    </source>
</evidence>
<reference evidence="1" key="1">
    <citation type="journal article" date="2020" name="Stud. Mycol.">
        <title>101 Dothideomycetes genomes: a test case for predicting lifestyles and emergence of pathogens.</title>
        <authorList>
            <person name="Haridas S."/>
            <person name="Albert R."/>
            <person name="Binder M."/>
            <person name="Bloem J."/>
            <person name="Labutti K."/>
            <person name="Salamov A."/>
            <person name="Andreopoulos B."/>
            <person name="Baker S."/>
            <person name="Barry K."/>
            <person name="Bills G."/>
            <person name="Bluhm B."/>
            <person name="Cannon C."/>
            <person name="Castanera R."/>
            <person name="Culley D."/>
            <person name="Daum C."/>
            <person name="Ezra D."/>
            <person name="Gonzalez J."/>
            <person name="Henrissat B."/>
            <person name="Kuo A."/>
            <person name="Liang C."/>
            <person name="Lipzen A."/>
            <person name="Lutzoni F."/>
            <person name="Magnuson J."/>
            <person name="Mondo S."/>
            <person name="Nolan M."/>
            <person name="Ohm R."/>
            <person name="Pangilinan J."/>
            <person name="Park H.-J."/>
            <person name="Ramirez L."/>
            <person name="Alfaro M."/>
            <person name="Sun H."/>
            <person name="Tritt A."/>
            <person name="Yoshinaga Y."/>
            <person name="Zwiers L.-H."/>
            <person name="Turgeon B."/>
            <person name="Goodwin S."/>
            <person name="Spatafora J."/>
            <person name="Crous P."/>
            <person name="Grigoriev I."/>
        </authorList>
    </citation>
    <scope>NUCLEOTIDE SEQUENCE</scope>
    <source>
        <strain evidence="1">CBS 525.71</strain>
    </source>
</reference>
<sequence>MQAVFDVYATGQVNASQFTKGLTSAFQPAWSPDGQWLVFGLSSCCQSRATRNALLCRVTANGSHFEQLTDGSINTGFPSFSSDTKCIVCRTWVTVLTNGKSSNHDNVPFWSPDSEIIVFTRRVSYINFDICTIKPDGMDLQVLTTSGGNDAHAVWTADGRILYSTAEYEFRGEAAIYDNTYQPYGQIVTMDAYGGGKKSLVDGLWEDSMPLCRMSV</sequence>